<name>A0A4Y2F567_ARAVE</name>
<feature type="region of interest" description="Disordered" evidence="1">
    <location>
        <begin position="77"/>
        <end position="100"/>
    </location>
</feature>
<evidence type="ECO:0000313" key="3">
    <source>
        <dbReference type="Proteomes" id="UP000499080"/>
    </source>
</evidence>
<evidence type="ECO:0000313" key="2">
    <source>
        <dbReference type="EMBL" id="GBM36301.1"/>
    </source>
</evidence>
<keyword evidence="3" id="KW-1185">Reference proteome</keyword>
<sequence>MSKMAYFQSKPMHVAHRYQCSIPSHALSSGPFLGFRRASFQVITKEEPQSPAIHRSEKREGPASWYLTITHDKEHHESTSLLAGNSCPLSPKCETSRKIS</sequence>
<reference evidence="2 3" key="1">
    <citation type="journal article" date="2019" name="Sci. Rep.">
        <title>Orb-weaving spider Araneus ventricosus genome elucidates the spidroin gene catalogue.</title>
        <authorList>
            <person name="Kono N."/>
            <person name="Nakamura H."/>
            <person name="Ohtoshi R."/>
            <person name="Moran D.A.P."/>
            <person name="Shinohara A."/>
            <person name="Yoshida Y."/>
            <person name="Fujiwara M."/>
            <person name="Mori M."/>
            <person name="Tomita M."/>
            <person name="Arakawa K."/>
        </authorList>
    </citation>
    <scope>NUCLEOTIDE SEQUENCE [LARGE SCALE GENOMIC DNA]</scope>
</reference>
<proteinExistence type="predicted"/>
<organism evidence="2 3">
    <name type="scientific">Araneus ventricosus</name>
    <name type="common">Orbweaver spider</name>
    <name type="synonym">Epeira ventricosa</name>
    <dbReference type="NCBI Taxonomy" id="182803"/>
    <lineage>
        <taxon>Eukaryota</taxon>
        <taxon>Metazoa</taxon>
        <taxon>Ecdysozoa</taxon>
        <taxon>Arthropoda</taxon>
        <taxon>Chelicerata</taxon>
        <taxon>Arachnida</taxon>
        <taxon>Araneae</taxon>
        <taxon>Araneomorphae</taxon>
        <taxon>Entelegynae</taxon>
        <taxon>Araneoidea</taxon>
        <taxon>Araneidae</taxon>
        <taxon>Araneus</taxon>
    </lineage>
</organism>
<accession>A0A4Y2F567</accession>
<dbReference type="AlphaFoldDB" id="A0A4Y2F567"/>
<evidence type="ECO:0000256" key="1">
    <source>
        <dbReference type="SAM" id="MobiDB-lite"/>
    </source>
</evidence>
<protein>
    <submittedName>
        <fullName evidence="2">Uncharacterized protein</fullName>
    </submittedName>
</protein>
<dbReference type="EMBL" id="BGPR01000809">
    <property type="protein sequence ID" value="GBM36301.1"/>
    <property type="molecule type" value="Genomic_DNA"/>
</dbReference>
<dbReference type="Proteomes" id="UP000499080">
    <property type="component" value="Unassembled WGS sequence"/>
</dbReference>
<comment type="caution">
    <text evidence="2">The sequence shown here is derived from an EMBL/GenBank/DDBJ whole genome shotgun (WGS) entry which is preliminary data.</text>
</comment>
<gene>
    <name evidence="2" type="ORF">AVEN_212863_1</name>
</gene>